<comment type="caution">
    <text evidence="2">The sequence shown here is derived from an EMBL/GenBank/DDBJ whole genome shotgun (WGS) entry which is preliminary data.</text>
</comment>
<dbReference type="RefSeq" id="WP_105061639.1">
    <property type="nucleotide sequence ID" value="NZ_MSCJ01000003.1"/>
</dbReference>
<organism evidence="2 3">
    <name type="scientific">Photobacterium angustum</name>
    <dbReference type="NCBI Taxonomy" id="661"/>
    <lineage>
        <taxon>Bacteria</taxon>
        <taxon>Pseudomonadati</taxon>
        <taxon>Pseudomonadota</taxon>
        <taxon>Gammaproteobacteria</taxon>
        <taxon>Vibrionales</taxon>
        <taxon>Vibrionaceae</taxon>
        <taxon>Photobacterium</taxon>
    </lineage>
</organism>
<protein>
    <submittedName>
        <fullName evidence="2">Uncharacterized protein</fullName>
    </submittedName>
</protein>
<keyword evidence="1" id="KW-0812">Transmembrane</keyword>
<reference evidence="2 3" key="1">
    <citation type="submission" date="2016-12" db="EMBL/GenBank/DDBJ databases">
        <title>Diversity of luminous bacteria.</title>
        <authorList>
            <person name="Yoshizawa S."/>
            <person name="Kogure K."/>
        </authorList>
    </citation>
    <scope>NUCLEOTIDE SEQUENCE [LARGE SCALE GENOMIC DNA]</scope>
    <source>
        <strain evidence="2 3">LC1-200</strain>
    </source>
</reference>
<feature type="transmembrane region" description="Helical" evidence="1">
    <location>
        <begin position="262"/>
        <end position="280"/>
    </location>
</feature>
<dbReference type="EMBL" id="MSCJ01000003">
    <property type="protein sequence ID" value="PQJ61769.1"/>
    <property type="molecule type" value="Genomic_DNA"/>
</dbReference>
<evidence type="ECO:0000256" key="1">
    <source>
        <dbReference type="SAM" id="Phobius"/>
    </source>
</evidence>
<dbReference type="AlphaFoldDB" id="A0A2S7VI64"/>
<gene>
    <name evidence="2" type="ORF">BTO08_15890</name>
</gene>
<dbReference type="Proteomes" id="UP000238730">
    <property type="component" value="Unassembled WGS sequence"/>
</dbReference>
<proteinExistence type="predicted"/>
<dbReference type="OrthoDB" id="5824139at2"/>
<accession>A0A2S7VI64</accession>
<feature type="transmembrane region" description="Helical" evidence="1">
    <location>
        <begin position="231"/>
        <end position="250"/>
    </location>
</feature>
<evidence type="ECO:0000313" key="2">
    <source>
        <dbReference type="EMBL" id="PQJ61769.1"/>
    </source>
</evidence>
<keyword evidence="1" id="KW-1133">Transmembrane helix</keyword>
<keyword evidence="1" id="KW-0472">Membrane</keyword>
<evidence type="ECO:0000313" key="3">
    <source>
        <dbReference type="Proteomes" id="UP000238730"/>
    </source>
</evidence>
<name>A0A2S7VI64_PHOAN</name>
<sequence>MNIEWKKNNALVVSQMLESGASGTVDINIYMDGQRFSSNDFEEGIKKDLYRTIHIYYSAGGLLEVEVELKAIAMEMGQWCPEIENQLLEWLNIFHRAVRATCLSVSCEQHYPNAASLCWQVEHINHQFALLFERCAPARLLQKRLLVIACQEILKLYERLRESGAESPLQFVLPCLDRLLIERNRISGWRPIEQRKKAYHGSGYHDEIEEFAANWSICQHEYLHSYRNASLNHLLTIALSSMLAMSVVLTFKDHLMKLSDHLTLSILILICLLYGGRDVAKELLKTKINKQLKKLNFYQRYKLIRTKHRRAVGKRKTLIKSYHIEGMRPFEPSKLCLQRTDSIVFKKKASKTAVSMYTETHLSLSCLEKYRKANHFRVLNQEGESKRSVIHDNRDLLIKIVIKQSDRSTITKSFRCTNEVNPRWVEVAQNS</sequence>